<dbReference type="Gene3D" id="2.60.40.1610">
    <property type="entry name" value="Domain of unknown function DUF1254"/>
    <property type="match status" value="1"/>
</dbReference>
<dbReference type="Pfam" id="PF06863">
    <property type="entry name" value="DUF1254"/>
    <property type="match status" value="1"/>
</dbReference>
<dbReference type="InterPro" id="IPR010679">
    <property type="entry name" value="DUF1254"/>
</dbReference>
<feature type="signal peptide" evidence="1">
    <location>
        <begin position="1"/>
        <end position="26"/>
    </location>
</feature>
<dbReference type="PANTHER" id="PTHR36509:SF2">
    <property type="entry name" value="BLL3101 PROTEIN"/>
    <property type="match status" value="1"/>
</dbReference>
<proteinExistence type="predicted"/>
<keyword evidence="1" id="KW-0732">Signal</keyword>
<dbReference type="InterPro" id="IPR037050">
    <property type="entry name" value="DUF1254_sf"/>
</dbReference>
<dbReference type="EMBL" id="CABVIK010000012">
    <property type="protein sequence ID" value="VVP19481.1"/>
    <property type="molecule type" value="Genomic_DNA"/>
</dbReference>
<protein>
    <recommendedName>
        <fullName evidence="2">DUF1254 domain-containing protein</fullName>
    </recommendedName>
</protein>
<evidence type="ECO:0000256" key="1">
    <source>
        <dbReference type="SAM" id="SignalP"/>
    </source>
</evidence>
<dbReference type="PANTHER" id="PTHR36509">
    <property type="entry name" value="BLL3101 PROTEIN"/>
    <property type="match status" value="1"/>
</dbReference>
<accession>A0A5E7M1G6</accession>
<reference evidence="3 4" key="1">
    <citation type="submission" date="2019-09" db="EMBL/GenBank/DDBJ databases">
        <authorList>
            <person name="Chandra G."/>
            <person name="Truman W A."/>
        </authorList>
    </citation>
    <scope>NUCLEOTIDE SEQUENCE [LARGE SCALE GENOMIC DNA]</scope>
    <source>
        <strain evidence="3">PS870</strain>
    </source>
</reference>
<organism evidence="3 4">
    <name type="scientific">Pseudomonas fluorescens</name>
    <dbReference type="NCBI Taxonomy" id="294"/>
    <lineage>
        <taxon>Bacteria</taxon>
        <taxon>Pseudomonadati</taxon>
        <taxon>Pseudomonadota</taxon>
        <taxon>Gammaproteobacteria</taxon>
        <taxon>Pseudomonadales</taxon>
        <taxon>Pseudomonadaceae</taxon>
        <taxon>Pseudomonas</taxon>
    </lineage>
</organism>
<dbReference type="AlphaFoldDB" id="A0A5E7M1G6"/>
<evidence type="ECO:0000259" key="2">
    <source>
        <dbReference type="Pfam" id="PF06863"/>
    </source>
</evidence>
<sequence precursor="true">MLITRALTAVALTLAVSIVWPQVSQAQSKVTPQEANAFVTVPQYPSEDFKEVVQSNVDTLYSIAWLDLTQEPLVITAPDTAGRLYVLPMLDMWSDVLVSPGGYATGTQAGEFLVTPPGWTGTVPAGLNHLPVSTPFVWVVGRTDVGGMVDYATVNRIQAGYTVTPLSQIGKKAEPVAIHAPVVTAGR</sequence>
<evidence type="ECO:0000313" key="4">
    <source>
        <dbReference type="Proteomes" id="UP000349468"/>
    </source>
</evidence>
<feature type="domain" description="DUF1254" evidence="2">
    <location>
        <begin position="36"/>
        <end position="165"/>
    </location>
</feature>
<evidence type="ECO:0000313" key="3">
    <source>
        <dbReference type="EMBL" id="VVP19481.1"/>
    </source>
</evidence>
<name>A0A5E7M1G6_PSEFL</name>
<feature type="chain" id="PRO_5022795357" description="DUF1254 domain-containing protein" evidence="1">
    <location>
        <begin position="27"/>
        <end position="187"/>
    </location>
</feature>
<dbReference type="SUPFAM" id="SSF160935">
    <property type="entry name" value="VPA0735-like"/>
    <property type="match status" value="1"/>
</dbReference>
<gene>
    <name evidence="3" type="ORF">PS870_03746</name>
</gene>
<dbReference type="Proteomes" id="UP000349468">
    <property type="component" value="Unassembled WGS sequence"/>
</dbReference>
<dbReference type="RefSeq" id="WP_154912794.1">
    <property type="nucleotide sequence ID" value="NZ_CABVIK010000012.1"/>
</dbReference>